<dbReference type="Gene3D" id="2.40.50.230">
    <property type="entry name" value="Gp5 N-terminal domain"/>
    <property type="match status" value="1"/>
</dbReference>
<name>A0ABM8RIM7_9BURK</name>
<dbReference type="NCBIfam" id="TIGR01644">
    <property type="entry name" value="phage_P2_V"/>
    <property type="match status" value="1"/>
</dbReference>
<dbReference type="InterPro" id="IPR013046">
    <property type="entry name" value="GpV/Gp45"/>
</dbReference>
<evidence type="ECO:0000313" key="3">
    <source>
        <dbReference type="EMBL" id="CAE6754963.1"/>
    </source>
</evidence>
<accession>A0ABM8RIM7</accession>
<evidence type="ECO:0000256" key="1">
    <source>
        <dbReference type="SAM" id="MobiDB-lite"/>
    </source>
</evidence>
<dbReference type="Pfam" id="PF04717">
    <property type="entry name" value="Phage_base_V"/>
    <property type="match status" value="1"/>
</dbReference>
<evidence type="ECO:0000259" key="2">
    <source>
        <dbReference type="Pfam" id="PF04717"/>
    </source>
</evidence>
<gene>
    <name evidence="3" type="ORF">R69888_03140</name>
</gene>
<comment type="caution">
    <text evidence="3">The sequence shown here is derived from an EMBL/GenBank/DDBJ whole genome shotgun (WGS) entry which is preliminary data.</text>
</comment>
<feature type="domain" description="Gp5/Type VI secretion system Vgr protein OB-fold" evidence="2">
    <location>
        <begin position="26"/>
        <end position="94"/>
    </location>
</feature>
<organism evidence="3 4">
    <name type="scientific">Paraburkholderia haematera</name>
    <dbReference type="NCBI Taxonomy" id="2793077"/>
    <lineage>
        <taxon>Bacteria</taxon>
        <taxon>Pseudomonadati</taxon>
        <taxon>Pseudomonadota</taxon>
        <taxon>Betaproteobacteria</taxon>
        <taxon>Burkholderiales</taxon>
        <taxon>Burkholderiaceae</taxon>
        <taxon>Paraburkholderia</taxon>
    </lineage>
</organism>
<dbReference type="Proteomes" id="UP000672526">
    <property type="component" value="Unassembled WGS sequence"/>
</dbReference>
<protein>
    <recommendedName>
        <fullName evidence="2">Gp5/Type VI secretion system Vgr protein OB-fold domain-containing protein</fullName>
    </recommendedName>
</protein>
<dbReference type="EMBL" id="CAJNBK010000007">
    <property type="protein sequence ID" value="CAE6754963.1"/>
    <property type="molecule type" value="Genomic_DNA"/>
</dbReference>
<feature type="compositionally biased region" description="Basic and acidic residues" evidence="1">
    <location>
        <begin position="220"/>
        <end position="234"/>
    </location>
</feature>
<sequence>MVGMDANEIRRLIINMIRKGAIMEVNHDSNPPTCRVSVGDPTDPDGEGLQTNWLPFISARAGATREWNPPTKDEKVVLFCPMGDPAQGVVLCGLNSDDAPAPSNSPDTHTRAYPDGAIVEYNHANHSLSATLPDGATVLIVAPGSVTVRTKEATVKADAMTIDAKTTTVTGSMLVKGAFEFQSGMTGSAGAGGGSTMKINGAADFTGEVKSQGISLPKHTHMEQGDGKEVSAPR</sequence>
<dbReference type="InterPro" id="IPR037026">
    <property type="entry name" value="Vgr_OB-fold_dom_sf"/>
</dbReference>
<reference evidence="3 4" key="1">
    <citation type="submission" date="2021-02" db="EMBL/GenBank/DDBJ databases">
        <authorList>
            <person name="Vanwijnsberghe S."/>
        </authorList>
    </citation>
    <scope>NUCLEOTIDE SEQUENCE [LARGE SCALE GENOMIC DNA]</scope>
    <source>
        <strain evidence="3 4">LMG 31837</strain>
    </source>
</reference>
<dbReference type="Gene3D" id="6.20.150.10">
    <property type="match status" value="1"/>
</dbReference>
<dbReference type="InterPro" id="IPR006531">
    <property type="entry name" value="Gp5/Vgr_OB"/>
</dbReference>
<proteinExistence type="predicted"/>
<keyword evidence="4" id="KW-1185">Reference proteome</keyword>
<feature type="region of interest" description="Disordered" evidence="1">
    <location>
        <begin position="214"/>
        <end position="234"/>
    </location>
</feature>
<evidence type="ECO:0000313" key="4">
    <source>
        <dbReference type="Proteomes" id="UP000672526"/>
    </source>
</evidence>